<keyword evidence="1" id="KW-0346">Stress response</keyword>
<dbReference type="HOGENOM" id="CLU_509025_0_0_1"/>
<dbReference type="InterPro" id="IPR002068">
    <property type="entry name" value="A-crystallin/Hsp20_dom"/>
</dbReference>
<dbReference type="CDD" id="cd06464">
    <property type="entry name" value="ACD_sHsps-like"/>
    <property type="match status" value="1"/>
</dbReference>
<feature type="domain" description="SHSP" evidence="5">
    <location>
        <begin position="280"/>
        <end position="405"/>
    </location>
</feature>
<evidence type="ECO:0000256" key="4">
    <source>
        <dbReference type="SAM" id="MobiDB-lite"/>
    </source>
</evidence>
<name>W9YCM4_9EURO</name>
<proteinExistence type="inferred from homology"/>
<dbReference type="RefSeq" id="XP_007732674.1">
    <property type="nucleotide sequence ID" value="XM_007734484.1"/>
</dbReference>
<dbReference type="InterPro" id="IPR008978">
    <property type="entry name" value="HSP20-like_chaperone"/>
</dbReference>
<gene>
    <name evidence="6" type="ORF">A1O3_04355</name>
</gene>
<evidence type="ECO:0000256" key="3">
    <source>
        <dbReference type="RuleBase" id="RU003616"/>
    </source>
</evidence>
<protein>
    <recommendedName>
        <fullName evidence="5">SHSP domain-containing protein</fullName>
    </recommendedName>
</protein>
<evidence type="ECO:0000256" key="1">
    <source>
        <dbReference type="ARBA" id="ARBA00023016"/>
    </source>
</evidence>
<feature type="compositionally biased region" description="Basic and acidic residues" evidence="4">
    <location>
        <begin position="471"/>
        <end position="488"/>
    </location>
</feature>
<dbReference type="EMBL" id="AMGY01000003">
    <property type="protein sequence ID" value="EXJ87395.1"/>
    <property type="molecule type" value="Genomic_DNA"/>
</dbReference>
<dbReference type="OrthoDB" id="5511210at2759"/>
<dbReference type="SUPFAM" id="SSF49764">
    <property type="entry name" value="HSP20-like chaperones"/>
    <property type="match status" value="1"/>
</dbReference>
<comment type="caution">
    <text evidence="6">The sequence shown here is derived from an EMBL/GenBank/DDBJ whole genome shotgun (WGS) entry which is preliminary data.</text>
</comment>
<feature type="compositionally biased region" description="Gly residues" evidence="4">
    <location>
        <begin position="195"/>
        <end position="212"/>
    </location>
</feature>
<feature type="compositionally biased region" description="Pro residues" evidence="4">
    <location>
        <begin position="37"/>
        <end position="46"/>
    </location>
</feature>
<evidence type="ECO:0000259" key="5">
    <source>
        <dbReference type="PROSITE" id="PS01031"/>
    </source>
</evidence>
<dbReference type="PROSITE" id="PS01031">
    <property type="entry name" value="SHSP"/>
    <property type="match status" value="1"/>
</dbReference>
<dbReference type="Proteomes" id="UP000019478">
    <property type="component" value="Unassembled WGS sequence"/>
</dbReference>
<feature type="compositionally biased region" description="Low complexity" evidence="4">
    <location>
        <begin position="234"/>
        <end position="243"/>
    </location>
</feature>
<evidence type="ECO:0000256" key="2">
    <source>
        <dbReference type="PROSITE-ProRule" id="PRU00285"/>
    </source>
</evidence>
<feature type="region of interest" description="Disordered" evidence="4">
    <location>
        <begin position="30"/>
        <end position="243"/>
    </location>
</feature>
<feature type="compositionally biased region" description="Basic residues" evidence="4">
    <location>
        <begin position="131"/>
        <end position="155"/>
    </location>
</feature>
<dbReference type="Gene3D" id="2.60.40.790">
    <property type="match status" value="1"/>
</dbReference>
<dbReference type="PANTHER" id="PTHR11527">
    <property type="entry name" value="HEAT-SHOCK PROTEIN 20 FAMILY MEMBER"/>
    <property type="match status" value="1"/>
</dbReference>
<organism evidence="6 7">
    <name type="scientific">Capronia epimyces CBS 606.96</name>
    <dbReference type="NCBI Taxonomy" id="1182542"/>
    <lineage>
        <taxon>Eukaryota</taxon>
        <taxon>Fungi</taxon>
        <taxon>Dikarya</taxon>
        <taxon>Ascomycota</taxon>
        <taxon>Pezizomycotina</taxon>
        <taxon>Eurotiomycetes</taxon>
        <taxon>Chaetothyriomycetidae</taxon>
        <taxon>Chaetothyriales</taxon>
        <taxon>Herpotrichiellaceae</taxon>
        <taxon>Capronia</taxon>
    </lineage>
</organism>
<accession>W9YCM4</accession>
<dbReference type="STRING" id="1182542.W9YCM4"/>
<dbReference type="AlphaFoldDB" id="W9YCM4"/>
<dbReference type="GeneID" id="19168474"/>
<dbReference type="InterPro" id="IPR031107">
    <property type="entry name" value="Small_HSP"/>
</dbReference>
<dbReference type="Pfam" id="PF00011">
    <property type="entry name" value="HSP20"/>
    <property type="match status" value="1"/>
</dbReference>
<feature type="region of interest" description="Disordered" evidence="4">
    <location>
        <begin position="398"/>
        <end position="424"/>
    </location>
</feature>
<dbReference type="eggNOG" id="KOG0710">
    <property type="taxonomic scope" value="Eukaryota"/>
</dbReference>
<feature type="region of interest" description="Disordered" evidence="4">
    <location>
        <begin position="437"/>
        <end position="488"/>
    </location>
</feature>
<evidence type="ECO:0000313" key="7">
    <source>
        <dbReference type="Proteomes" id="UP000019478"/>
    </source>
</evidence>
<evidence type="ECO:0000313" key="6">
    <source>
        <dbReference type="EMBL" id="EXJ87395.1"/>
    </source>
</evidence>
<reference evidence="6 7" key="1">
    <citation type="submission" date="2013-03" db="EMBL/GenBank/DDBJ databases">
        <title>The Genome Sequence of Capronia epimyces CBS 606.96.</title>
        <authorList>
            <consortium name="The Broad Institute Genomics Platform"/>
            <person name="Cuomo C."/>
            <person name="de Hoog S."/>
            <person name="Gorbushina A."/>
            <person name="Walker B."/>
            <person name="Young S.K."/>
            <person name="Zeng Q."/>
            <person name="Gargeya S."/>
            <person name="Fitzgerald M."/>
            <person name="Haas B."/>
            <person name="Abouelleil A."/>
            <person name="Allen A.W."/>
            <person name="Alvarado L."/>
            <person name="Arachchi H.M."/>
            <person name="Berlin A.M."/>
            <person name="Chapman S.B."/>
            <person name="Gainer-Dewar J."/>
            <person name="Goldberg J."/>
            <person name="Griggs A."/>
            <person name="Gujja S."/>
            <person name="Hansen M."/>
            <person name="Howarth C."/>
            <person name="Imamovic A."/>
            <person name="Ireland A."/>
            <person name="Larimer J."/>
            <person name="McCowan C."/>
            <person name="Murphy C."/>
            <person name="Pearson M."/>
            <person name="Poon T.W."/>
            <person name="Priest M."/>
            <person name="Roberts A."/>
            <person name="Saif S."/>
            <person name="Shea T."/>
            <person name="Sisk P."/>
            <person name="Sykes S."/>
            <person name="Wortman J."/>
            <person name="Nusbaum C."/>
            <person name="Birren B."/>
        </authorList>
    </citation>
    <scope>NUCLEOTIDE SEQUENCE [LARGE SCALE GENOMIC DNA]</scope>
    <source>
        <strain evidence="6 7">CBS 606.96</strain>
    </source>
</reference>
<feature type="region of interest" description="Disordered" evidence="4">
    <location>
        <begin position="503"/>
        <end position="558"/>
    </location>
</feature>
<feature type="compositionally biased region" description="Low complexity" evidence="4">
    <location>
        <begin position="114"/>
        <end position="125"/>
    </location>
</feature>
<keyword evidence="7" id="KW-1185">Reference proteome</keyword>
<comment type="similarity">
    <text evidence="2 3">Belongs to the small heat shock protein (HSP20) family.</text>
</comment>
<sequence>MPPIFIPPLFQMNPPPNPFWDFINGIEDHPMFAQYRGPPPPPPPPHAAAAPSASPEAGEKGQSKGKQSEATIADPPEVDPSTVRPEGPAKDKDTNIPFRGRGRFDQAFNGEKSGGSSSSSSSSSESEGEGRRRHRRGSHDRGGRHSHHHGRHGPHGHGPWGRGGHRGPPPPPPFGAGPFMFGPHPFAPPQAGSSGPHGQGPFGWTRGRGGCPRGRFGHHGPNSRSPPHGGPFAGPGARPSSGPFELGTFLNNLGERLGVDLASAAEGFGLDIGRFTSPRSHDSDFEPRTDIFDTASHYIIHLSLPGAKKSDVGVEWDDEHSNLRIAGVVHRPGADEQMLSHLVVDGRKRETGVFEKNIRLGTQKEPASVDVGSITAKMVDGVLIVSVPKIEKKKFGKKEVRVDSSPSAASVDHLQGHDDIDMDDEPYLTAGVVEAEETSDHQGLYGAEATQPAQTTRPYPAKAASNSASDTKGKHAEAEQEAHREDRSETLGLEHANATVDTLPLYEREDSNGAAATTTTTTNAQHQPHDANEDEMSDWERAGSDDEGEGEYVKINVD</sequence>